<dbReference type="AlphaFoldDB" id="A0A1B0ZIY5"/>
<sequence>MHSETRDLNLSETEGALAAAVLELVRHTRENDSPAPEHIARFALFTTEALLDERPELSSLLPKETLDRASGDPHHLTSIETGTQHADVADELRNALWPEGCAGGYVQARIRGAIDGSPGTAPAPVFVAAGALTTGETFSAVAREGEELRVGRDLIPELVATLCASLGIDSPGASADTKIE</sequence>
<dbReference type="Proteomes" id="UP000092596">
    <property type="component" value="Chromosome"/>
</dbReference>
<dbReference type="KEGG" id="dva:DAD186_13840"/>
<proteinExistence type="predicted"/>
<accession>A0A1B0ZIY5</accession>
<evidence type="ECO:0000313" key="2">
    <source>
        <dbReference type="Proteomes" id="UP000092596"/>
    </source>
</evidence>
<organism evidence="1 2">
    <name type="scientific">Dermabacter vaginalis</name>
    <dbReference type="NCBI Taxonomy" id="1630135"/>
    <lineage>
        <taxon>Bacteria</taxon>
        <taxon>Bacillati</taxon>
        <taxon>Actinomycetota</taxon>
        <taxon>Actinomycetes</taxon>
        <taxon>Micrococcales</taxon>
        <taxon>Dermabacteraceae</taxon>
        <taxon>Dermabacter</taxon>
    </lineage>
</organism>
<protein>
    <submittedName>
        <fullName evidence="1">Uncharacterized protein</fullName>
    </submittedName>
</protein>
<dbReference type="EMBL" id="CP012117">
    <property type="protein sequence ID" value="ANP27934.1"/>
    <property type="molecule type" value="Genomic_DNA"/>
</dbReference>
<reference evidence="1 2" key="1">
    <citation type="submission" date="2015-06" db="EMBL/GenBank/DDBJ databases">
        <title>Investigation of pathophysiology for high-risk pregnancy and development of treatment modality based on it.</title>
        <authorList>
            <person name="Kim B.-C."/>
            <person name="Lim S."/>
        </authorList>
    </citation>
    <scope>NUCLEOTIDE SEQUENCE [LARGE SCALE GENOMIC DNA]</scope>
    <source>
        <strain evidence="1 2">AD1-86</strain>
    </source>
</reference>
<name>A0A1B0ZIY5_9MICO</name>
<evidence type="ECO:0000313" key="1">
    <source>
        <dbReference type="EMBL" id="ANP27934.1"/>
    </source>
</evidence>
<dbReference type="RefSeq" id="WP_065248040.1">
    <property type="nucleotide sequence ID" value="NZ_CP012117.1"/>
</dbReference>
<gene>
    <name evidence="1" type="ORF">DAD186_13840</name>
</gene>